<feature type="region of interest" description="Disordered" evidence="1">
    <location>
        <begin position="645"/>
        <end position="671"/>
    </location>
</feature>
<feature type="compositionally biased region" description="Low complexity" evidence="1">
    <location>
        <begin position="533"/>
        <end position="546"/>
    </location>
</feature>
<reference evidence="2 3" key="1">
    <citation type="submission" date="2019-07" db="EMBL/GenBank/DDBJ databases">
        <title>Genomes of Cafeteria roenbergensis.</title>
        <authorList>
            <person name="Fischer M.G."/>
            <person name="Hackl T."/>
            <person name="Roman M."/>
        </authorList>
    </citation>
    <scope>NUCLEOTIDE SEQUENCE [LARGE SCALE GENOMIC DNA]</scope>
    <source>
        <strain evidence="2 3">BVI</strain>
    </source>
</reference>
<protein>
    <submittedName>
        <fullName evidence="2">Uncharacterized protein</fullName>
    </submittedName>
</protein>
<evidence type="ECO:0000313" key="3">
    <source>
        <dbReference type="Proteomes" id="UP000323011"/>
    </source>
</evidence>
<feature type="compositionally biased region" description="Low complexity" evidence="1">
    <location>
        <begin position="159"/>
        <end position="180"/>
    </location>
</feature>
<comment type="caution">
    <text evidence="2">The sequence shown here is derived from an EMBL/GenBank/DDBJ whole genome shotgun (WGS) entry which is preliminary data.</text>
</comment>
<feature type="compositionally biased region" description="Basic and acidic residues" evidence="1">
    <location>
        <begin position="519"/>
        <end position="532"/>
    </location>
</feature>
<feature type="compositionally biased region" description="Acidic residues" evidence="1">
    <location>
        <begin position="114"/>
        <end position="158"/>
    </location>
</feature>
<feature type="region of interest" description="Disordered" evidence="1">
    <location>
        <begin position="108"/>
        <end position="186"/>
    </location>
</feature>
<sequence length="736" mass="75748">MASSASAAAPANRPKPAKRATLIQVLPPVSSAPVPVQAAASAPAAVPVPGSVQAAAAPSTPEASPHEFDDLDTEHAPTMHFFVPLADGGGGGEVTIVDFEALEHKWARERGLADDDSDDDEEGQDDDDDEDDDDDDDDDDEDDEDDDDDDDGDDDISGEGDAPASSAAAAGAADPLGAFPDGDDMRGAGRILAVIHKYQTAAQDVVNAGYDDDSFIDDELALREAEQRRSAKAKTLFAGYFVHKGGGPIELAEEEEDEDDDEDDGDDDEHDDDGSRADGAATVRMSATQLRKDNADHSARQFIAAHAAAATPLPSPAAEQALQKLAGAAKAVAARRRTGRMVVWPYELDGAVLGVDAAAAAAASSPAFTEGNPFVARLVEATTMGPVKVRRHLRRLRALRERDAELARMDAALGPLRVAVKACLAKTPPQQMQRNAVEAKKAAKARLIAREAAKEAKEGSRPPLSKAALAALAADEPEPSASSVRWFAMDGAVKRAVVEYMSHVRAAIDREREWRGLLNKQDRDNEARKAADAEGNAASSSSSASSSSATAAAAAAASAAGPSASGPSSSAAEEALAAAATSAAGAGKKAAQGTKAARGNRFLPEAFNEKLFVRQSIKAALDAFPADSINSSDLRSVERSELSKAATAKAAQSPAAAPGKGGAGASDGPTGPLVAAFSTAAAKAKEAAKPVATGPPVLASPDDTSAWAPRPAAPWAWLAKDAAFAAPPKDKAGSRR</sequence>
<feature type="compositionally biased region" description="Acidic residues" evidence="1">
    <location>
        <begin position="251"/>
        <end position="272"/>
    </location>
</feature>
<feature type="compositionally biased region" description="Low complexity" evidence="1">
    <location>
        <begin position="31"/>
        <end position="63"/>
    </location>
</feature>
<feature type="region of interest" description="Disordered" evidence="1">
    <location>
        <begin position="247"/>
        <end position="280"/>
    </location>
</feature>
<feature type="compositionally biased region" description="Basic and acidic residues" evidence="1">
    <location>
        <begin position="64"/>
        <end position="75"/>
    </location>
</feature>
<feature type="region of interest" description="Disordered" evidence="1">
    <location>
        <begin position="519"/>
        <end position="546"/>
    </location>
</feature>
<keyword evidence="3" id="KW-1185">Reference proteome</keyword>
<evidence type="ECO:0000256" key="1">
    <source>
        <dbReference type="SAM" id="MobiDB-lite"/>
    </source>
</evidence>
<organism evidence="2 3">
    <name type="scientific">Cafeteria roenbergensis</name>
    <name type="common">Marine flagellate</name>
    <dbReference type="NCBI Taxonomy" id="33653"/>
    <lineage>
        <taxon>Eukaryota</taxon>
        <taxon>Sar</taxon>
        <taxon>Stramenopiles</taxon>
        <taxon>Bigyra</taxon>
        <taxon>Opalozoa</taxon>
        <taxon>Bicosoecida</taxon>
        <taxon>Cafeteriaceae</taxon>
        <taxon>Cafeteria</taxon>
    </lineage>
</organism>
<feature type="compositionally biased region" description="Low complexity" evidence="1">
    <location>
        <begin position="645"/>
        <end position="658"/>
    </location>
</feature>
<feature type="region of interest" description="Disordered" evidence="1">
    <location>
        <begin position="685"/>
        <end position="711"/>
    </location>
</feature>
<dbReference type="Proteomes" id="UP000323011">
    <property type="component" value="Unassembled WGS sequence"/>
</dbReference>
<feature type="region of interest" description="Disordered" evidence="1">
    <location>
        <begin position="31"/>
        <end position="75"/>
    </location>
</feature>
<proteinExistence type="predicted"/>
<dbReference type="AlphaFoldDB" id="A0A5A8CVC3"/>
<dbReference type="EMBL" id="VLTN01000002">
    <property type="protein sequence ID" value="KAA0157102.1"/>
    <property type="molecule type" value="Genomic_DNA"/>
</dbReference>
<name>A0A5A8CVC3_CAFRO</name>
<accession>A0A5A8CVC3</accession>
<evidence type="ECO:0000313" key="2">
    <source>
        <dbReference type="EMBL" id="KAA0157102.1"/>
    </source>
</evidence>
<gene>
    <name evidence="2" type="ORF">FNF29_00454</name>
</gene>